<evidence type="ECO:0000313" key="9">
    <source>
        <dbReference type="EMBL" id="AAD19672.1"/>
    </source>
</evidence>
<feature type="transmembrane region" description="Helical" evidence="8">
    <location>
        <begin position="240"/>
        <end position="269"/>
    </location>
</feature>
<sequence>MKCIFFIRMFIFLKGLILLVSVLLSVAFLVLIERKVIAYIQRRRGPVFVGFWGALQSIADGLKLILKTNLSVFGIEKSIYYASPFISFFISLLSWVFIPLGFLLQDSDISLFFILALNSIGVYGILLAGLSSSSRWAFLGGLRSAAQIISYELSLNICIFSIILCVGGLSIIKVVSFQENILLVFPLLPFILISFIISLAEINRAPFDLPEAEAELVAGYNVDYGAINFTFFFLGEYTHIVLISFIMAKLFFGSLNTILIPIFFIFLIIQVRAALPRYRYDQLMKLGWKELLLISFSCMFILSMILLSLV</sequence>
<evidence type="ECO:0000256" key="1">
    <source>
        <dbReference type="ARBA" id="ARBA00004141"/>
    </source>
</evidence>
<dbReference type="GeneID" id="800408"/>
<feature type="transmembrane region" description="Helical" evidence="8">
    <location>
        <begin position="47"/>
        <end position="66"/>
    </location>
</feature>
<keyword evidence="5 8" id="KW-0472">Membrane</keyword>
<keyword evidence="4 8" id="KW-1133">Transmembrane helix</keyword>
<dbReference type="EC" id="7.1.1.2" evidence="7"/>
<accession>Q9ZY22</accession>
<name>Q9ZY22_PEDMN</name>
<feature type="transmembrane region" description="Helical" evidence="8">
    <location>
        <begin position="12"/>
        <end position="32"/>
    </location>
</feature>
<dbReference type="EMBL" id="AF116775">
    <property type="protein sequence ID" value="AAD19672.1"/>
    <property type="molecule type" value="Genomic_DNA"/>
</dbReference>
<dbReference type="InterPro" id="IPR001694">
    <property type="entry name" value="NADH_UbQ_OxRdtase_su1/FPO"/>
</dbReference>
<evidence type="ECO:0000256" key="6">
    <source>
        <dbReference type="RuleBase" id="RU000471"/>
    </source>
</evidence>
<dbReference type="GO" id="GO:0008137">
    <property type="term" value="F:NADH dehydrogenase (ubiquinone) activity"/>
    <property type="evidence" value="ECO:0007669"/>
    <property type="project" value="UniProtKB-EC"/>
</dbReference>
<evidence type="ECO:0000256" key="8">
    <source>
        <dbReference type="SAM" id="Phobius"/>
    </source>
</evidence>
<keyword evidence="6" id="KW-0520">NAD</keyword>
<feature type="transmembrane region" description="Helical" evidence="8">
    <location>
        <begin position="78"/>
        <end position="98"/>
    </location>
</feature>
<dbReference type="GO" id="GO:0009060">
    <property type="term" value="P:aerobic respiration"/>
    <property type="evidence" value="ECO:0007669"/>
    <property type="project" value="TreeGrafter"/>
</dbReference>
<dbReference type="PROSITE" id="PS00668">
    <property type="entry name" value="COMPLEX1_ND1_2"/>
    <property type="match status" value="1"/>
</dbReference>
<evidence type="ECO:0000256" key="7">
    <source>
        <dbReference type="RuleBase" id="RU000473"/>
    </source>
</evidence>
<dbReference type="AlphaFoldDB" id="Q9ZY22"/>
<comment type="subcellular location">
    <subcellularLocation>
        <location evidence="6">Cell membrane</location>
        <topology evidence="6">Multi-pass membrane protein</topology>
    </subcellularLocation>
    <subcellularLocation>
        <location evidence="1">Membrane</location>
        <topology evidence="1">Multi-pass membrane protein</topology>
    </subcellularLocation>
</comment>
<feature type="transmembrane region" description="Helical" evidence="8">
    <location>
        <begin position="110"/>
        <end position="132"/>
    </location>
</feature>
<keyword evidence="7 9" id="KW-0496">Mitochondrion</keyword>
<dbReference type="Pfam" id="PF00146">
    <property type="entry name" value="NADHdh"/>
    <property type="match status" value="1"/>
</dbReference>
<evidence type="ECO:0000256" key="4">
    <source>
        <dbReference type="ARBA" id="ARBA00022989"/>
    </source>
</evidence>
<dbReference type="RefSeq" id="NP_050063.1">
    <property type="nucleotide sequence ID" value="NC_000892.1"/>
</dbReference>
<comment type="similarity">
    <text evidence="2 6">Belongs to the complex I subunit 1 family.</text>
</comment>
<evidence type="ECO:0000256" key="5">
    <source>
        <dbReference type="ARBA" id="ARBA00023136"/>
    </source>
</evidence>
<dbReference type="HAMAP" id="MF_01350">
    <property type="entry name" value="NDH1_NuoH"/>
    <property type="match status" value="1"/>
</dbReference>
<geneLocation type="mitochondrion" evidence="9"/>
<dbReference type="PANTHER" id="PTHR11432">
    <property type="entry name" value="NADH DEHYDROGENASE SUBUNIT 1"/>
    <property type="match status" value="1"/>
</dbReference>
<feature type="transmembrane region" description="Helical" evidence="8">
    <location>
        <begin position="153"/>
        <end position="175"/>
    </location>
</feature>
<keyword evidence="7" id="KW-0830">Ubiquinone</keyword>
<reference evidence="9" key="1">
    <citation type="journal article" date="1999" name="Plant Cell">
        <title>The complete mitochondrial DNA sequences of Nephroselmis olivacea and Pedinomonas minor: two radically different evolutionary patterns within the green algae.</title>
        <authorList>
            <person name="Turmel M."/>
            <person name="Lemieux C."/>
            <person name="Burger G."/>
            <person name="Lang B.F."/>
            <person name="Otis C."/>
            <person name="Plante I."/>
            <person name="Gray M.W."/>
        </authorList>
    </citation>
    <scope>NUCLEOTIDE SEQUENCE</scope>
    <source>
        <strain evidence="9">UTEX LB 1350</strain>
    </source>
</reference>
<keyword evidence="9" id="KW-0560">Oxidoreductase</keyword>
<comment type="catalytic activity">
    <reaction evidence="7">
        <text>a ubiquinone + NADH + 5 H(+)(in) = a ubiquinol + NAD(+) + 4 H(+)(out)</text>
        <dbReference type="Rhea" id="RHEA:29091"/>
        <dbReference type="Rhea" id="RHEA-COMP:9565"/>
        <dbReference type="Rhea" id="RHEA-COMP:9566"/>
        <dbReference type="ChEBI" id="CHEBI:15378"/>
        <dbReference type="ChEBI" id="CHEBI:16389"/>
        <dbReference type="ChEBI" id="CHEBI:17976"/>
        <dbReference type="ChEBI" id="CHEBI:57540"/>
        <dbReference type="ChEBI" id="CHEBI:57945"/>
        <dbReference type="EC" id="7.1.1.2"/>
    </reaction>
</comment>
<dbReference type="GO" id="GO:0003954">
    <property type="term" value="F:NADH dehydrogenase activity"/>
    <property type="evidence" value="ECO:0007669"/>
    <property type="project" value="TreeGrafter"/>
</dbReference>
<protein>
    <recommendedName>
        <fullName evidence="7">NADH-ubiquinone oxidoreductase chain 1</fullName>
        <ecNumber evidence="7">7.1.1.2</ecNumber>
    </recommendedName>
</protein>
<evidence type="ECO:0000256" key="2">
    <source>
        <dbReference type="ARBA" id="ARBA00010535"/>
    </source>
</evidence>
<proteinExistence type="inferred from homology"/>
<organism evidence="9">
    <name type="scientific">Pedinomonas minor</name>
    <name type="common">Green alga</name>
    <dbReference type="NCBI Taxonomy" id="3159"/>
    <lineage>
        <taxon>Eukaryota</taxon>
        <taxon>Viridiplantae</taxon>
        <taxon>Chlorophyta</taxon>
        <taxon>core chlorophytes</taxon>
        <taxon>Pedinophyceae</taxon>
        <taxon>Pedinomonadales</taxon>
        <taxon>Pedinomonadaceae</taxon>
        <taxon>Pedinomonas</taxon>
    </lineage>
</organism>
<keyword evidence="3 6" id="KW-0812">Transmembrane</keyword>
<evidence type="ECO:0000256" key="3">
    <source>
        <dbReference type="ARBA" id="ARBA00022692"/>
    </source>
</evidence>
<feature type="transmembrane region" description="Helical" evidence="8">
    <location>
        <begin position="181"/>
        <end position="202"/>
    </location>
</feature>
<dbReference type="PANTHER" id="PTHR11432:SF3">
    <property type="entry name" value="NADH-UBIQUINONE OXIDOREDUCTASE CHAIN 1"/>
    <property type="match status" value="1"/>
</dbReference>
<dbReference type="PIR" id="T11320">
    <property type="entry name" value="T11320"/>
</dbReference>
<dbReference type="InterPro" id="IPR018086">
    <property type="entry name" value="NADH_UbQ_OxRdtase_su1_CS"/>
</dbReference>
<feature type="transmembrane region" description="Helical" evidence="8">
    <location>
        <begin position="290"/>
        <end position="309"/>
    </location>
</feature>
<gene>
    <name evidence="9" type="primary">nad1</name>
</gene>
<dbReference type="GO" id="GO:0005886">
    <property type="term" value="C:plasma membrane"/>
    <property type="evidence" value="ECO:0007669"/>
    <property type="project" value="UniProtKB-SubCell"/>
</dbReference>